<dbReference type="GO" id="GO:0000160">
    <property type="term" value="P:phosphorelay signal transduction system"/>
    <property type="evidence" value="ECO:0007669"/>
    <property type="project" value="InterPro"/>
</dbReference>
<dbReference type="InterPro" id="IPR011006">
    <property type="entry name" value="CheY-like_superfamily"/>
</dbReference>
<dbReference type="CDD" id="cd17542">
    <property type="entry name" value="REC_CheY"/>
    <property type="match status" value="1"/>
</dbReference>
<dbReference type="SMART" id="SM00448">
    <property type="entry name" value="REC"/>
    <property type="match status" value="1"/>
</dbReference>
<gene>
    <name evidence="3" type="ORF">SAMN04488571_10651</name>
</gene>
<dbReference type="InterPro" id="IPR001789">
    <property type="entry name" value="Sig_transdc_resp-reg_receiver"/>
</dbReference>
<dbReference type="Proteomes" id="UP000326500">
    <property type="component" value="Unassembled WGS sequence"/>
</dbReference>
<organism evidence="3 4">
    <name type="scientific">Methanoculleus thermophilus</name>
    <dbReference type="NCBI Taxonomy" id="2200"/>
    <lineage>
        <taxon>Archaea</taxon>
        <taxon>Methanobacteriati</taxon>
        <taxon>Methanobacteriota</taxon>
        <taxon>Stenosarchaea group</taxon>
        <taxon>Methanomicrobia</taxon>
        <taxon>Methanomicrobiales</taxon>
        <taxon>Methanomicrobiaceae</taxon>
        <taxon>Methanoculleus</taxon>
    </lineage>
</organism>
<dbReference type="SUPFAM" id="SSF52172">
    <property type="entry name" value="CheY-like"/>
    <property type="match status" value="1"/>
</dbReference>
<keyword evidence="4" id="KW-1185">Reference proteome</keyword>
<feature type="domain" description="Response regulatory" evidence="2">
    <location>
        <begin position="10"/>
        <end position="125"/>
    </location>
</feature>
<dbReference type="PROSITE" id="PS50110">
    <property type="entry name" value="RESPONSE_REGULATORY"/>
    <property type="match status" value="1"/>
</dbReference>
<dbReference type="AlphaFoldDB" id="A0A1G9AJ09"/>
<reference evidence="3 4" key="1">
    <citation type="submission" date="2016-10" db="EMBL/GenBank/DDBJ databases">
        <authorList>
            <person name="Varghese N."/>
            <person name="Submissions S."/>
        </authorList>
    </citation>
    <scope>NUCLEOTIDE SEQUENCE [LARGE SCALE GENOMIC DNA]</scope>
    <source>
        <strain evidence="3 4">DSM 2373</strain>
    </source>
</reference>
<sequence>MINKWCLMGRILIVDDTMFMRTLLKNILFSGGHDIVGEAADGAEALAKYQELKPDLVTMDIVMPKMNGIEALKAIKAADPSAKVIMCTAVGQEQMVKLAVKSGAKGYIIKPFQAPKVLEEVKNVLSA</sequence>
<evidence type="ECO:0000259" key="2">
    <source>
        <dbReference type="PROSITE" id="PS50110"/>
    </source>
</evidence>
<keyword evidence="1" id="KW-0597">Phosphoprotein</keyword>
<accession>A0A1G9AJ09</accession>
<evidence type="ECO:0000313" key="3">
    <source>
        <dbReference type="EMBL" id="SDK26505.1"/>
    </source>
</evidence>
<dbReference type="PANTHER" id="PTHR43228:SF1">
    <property type="entry name" value="TWO-COMPONENT RESPONSE REGULATOR ARR22"/>
    <property type="match status" value="1"/>
</dbReference>
<protein>
    <submittedName>
        <fullName evidence="3">Two-component system, chemotaxis family, response regulator CheY</fullName>
    </submittedName>
</protein>
<dbReference type="EMBL" id="FNFT01000006">
    <property type="protein sequence ID" value="SDK26505.1"/>
    <property type="molecule type" value="Genomic_DNA"/>
</dbReference>
<dbReference type="STRING" id="2200.GCA_001571405_00336"/>
<dbReference type="Pfam" id="PF00072">
    <property type="entry name" value="Response_reg"/>
    <property type="match status" value="1"/>
</dbReference>
<name>A0A1G9AJ09_9EURY</name>
<dbReference type="Gene3D" id="3.40.50.2300">
    <property type="match status" value="1"/>
</dbReference>
<evidence type="ECO:0000256" key="1">
    <source>
        <dbReference type="PROSITE-ProRule" id="PRU00169"/>
    </source>
</evidence>
<dbReference type="InterPro" id="IPR052048">
    <property type="entry name" value="ST_Response_Regulator"/>
</dbReference>
<dbReference type="PANTHER" id="PTHR43228">
    <property type="entry name" value="TWO-COMPONENT RESPONSE REGULATOR"/>
    <property type="match status" value="1"/>
</dbReference>
<evidence type="ECO:0000313" key="4">
    <source>
        <dbReference type="Proteomes" id="UP000326500"/>
    </source>
</evidence>
<feature type="modified residue" description="4-aspartylphosphate" evidence="1">
    <location>
        <position position="60"/>
    </location>
</feature>
<proteinExistence type="predicted"/>